<feature type="domain" description="Ketoreductase" evidence="9">
    <location>
        <begin position="7"/>
        <end position="205"/>
    </location>
</feature>
<keyword evidence="8" id="KW-0444">Lipid biosynthesis</keyword>
<dbReference type="PANTHER" id="PTHR42879:SF2">
    <property type="entry name" value="3-OXOACYL-[ACYL-CARRIER-PROTEIN] REDUCTASE FABG"/>
    <property type="match status" value="1"/>
</dbReference>
<dbReference type="GO" id="GO:0004316">
    <property type="term" value="F:3-oxoacyl-[acyl-carrier-protein] reductase (NADPH) activity"/>
    <property type="evidence" value="ECO:0007669"/>
    <property type="project" value="UniProtKB-UniRule"/>
</dbReference>
<dbReference type="InterPro" id="IPR057326">
    <property type="entry name" value="KR_dom"/>
</dbReference>
<evidence type="ECO:0000313" key="10">
    <source>
        <dbReference type="EMBL" id="TBH73151.1"/>
    </source>
</evidence>
<evidence type="ECO:0000259" key="9">
    <source>
        <dbReference type="SMART" id="SM00822"/>
    </source>
</evidence>
<keyword evidence="11" id="KW-1185">Reference proteome</keyword>
<feature type="binding site" evidence="7">
    <location>
        <begin position="156"/>
        <end position="160"/>
    </location>
    <ligand>
        <name>NADP(+)</name>
        <dbReference type="ChEBI" id="CHEBI:58349"/>
    </ligand>
</feature>
<feature type="binding site" evidence="7">
    <location>
        <begin position="13"/>
        <end position="16"/>
    </location>
    <ligand>
        <name>NADP(+)</name>
        <dbReference type="ChEBI" id="CHEBI:58349"/>
    </ligand>
</feature>
<evidence type="ECO:0000256" key="8">
    <source>
        <dbReference type="RuleBase" id="RU366074"/>
    </source>
</evidence>
<dbReference type="PRINTS" id="PR00080">
    <property type="entry name" value="SDRFAMILY"/>
</dbReference>
<dbReference type="EMBL" id="SEWY01000003">
    <property type="protein sequence ID" value="TBH73151.1"/>
    <property type="molecule type" value="Genomic_DNA"/>
</dbReference>
<dbReference type="OrthoDB" id="9788235at2"/>
<comment type="subunit">
    <text evidence="8">Homotetramer.</text>
</comment>
<keyword evidence="8" id="KW-0443">Lipid metabolism</keyword>
<evidence type="ECO:0000256" key="6">
    <source>
        <dbReference type="PIRSR" id="PIRSR611284-1"/>
    </source>
</evidence>
<dbReference type="CDD" id="cd05333">
    <property type="entry name" value="BKR_SDR_c"/>
    <property type="match status" value="1"/>
</dbReference>
<dbReference type="PRINTS" id="PR00081">
    <property type="entry name" value="GDHRDH"/>
</dbReference>
<dbReference type="InterPro" id="IPR011284">
    <property type="entry name" value="3oxo_ACP_reduc"/>
</dbReference>
<dbReference type="NCBIfam" id="NF005559">
    <property type="entry name" value="PRK07231.1"/>
    <property type="match status" value="1"/>
</dbReference>
<dbReference type="Proteomes" id="UP000293583">
    <property type="component" value="Unassembled WGS sequence"/>
</dbReference>
<organism evidence="10 11">
    <name type="scientific">Aquirufa antheringensis</name>
    <dbReference type="NCBI Taxonomy" id="2516559"/>
    <lineage>
        <taxon>Bacteria</taxon>
        <taxon>Pseudomonadati</taxon>
        <taxon>Bacteroidota</taxon>
        <taxon>Cytophagia</taxon>
        <taxon>Cytophagales</taxon>
        <taxon>Flectobacillaceae</taxon>
        <taxon>Aquirufa</taxon>
    </lineage>
</organism>
<dbReference type="AlphaFoldDB" id="A0A4Q9BBX5"/>
<evidence type="ECO:0000256" key="7">
    <source>
        <dbReference type="PIRSR" id="PIRSR611284-2"/>
    </source>
</evidence>
<evidence type="ECO:0000256" key="4">
    <source>
        <dbReference type="ARBA" id="ARBA00023002"/>
    </source>
</evidence>
<keyword evidence="3 7" id="KW-0521">NADP</keyword>
<dbReference type="NCBIfam" id="NF009466">
    <property type="entry name" value="PRK12826.1-2"/>
    <property type="match status" value="1"/>
</dbReference>
<gene>
    <name evidence="10" type="primary">fabG</name>
    <name evidence="10" type="ORF">EWU20_07180</name>
</gene>
<dbReference type="NCBIfam" id="TIGR01830">
    <property type="entry name" value="3oxo_ACP_reduc"/>
    <property type="match status" value="1"/>
</dbReference>
<keyword evidence="8" id="KW-0275">Fatty acid biosynthesis</keyword>
<name>A0A4Q9BBX5_9BACT</name>
<keyword evidence="8" id="KW-0276">Fatty acid metabolism</keyword>
<dbReference type="FunFam" id="3.40.50.720:FF:000115">
    <property type="entry name" value="3-oxoacyl-[acyl-carrier-protein] reductase FabG"/>
    <property type="match status" value="1"/>
</dbReference>
<dbReference type="Gene3D" id="3.40.50.720">
    <property type="entry name" value="NAD(P)-binding Rossmann-like Domain"/>
    <property type="match status" value="1"/>
</dbReference>
<dbReference type="InterPro" id="IPR036291">
    <property type="entry name" value="NAD(P)-bd_dom_sf"/>
</dbReference>
<keyword evidence="4 8" id="KW-0560">Oxidoreductase</keyword>
<dbReference type="InterPro" id="IPR002347">
    <property type="entry name" value="SDR_fam"/>
</dbReference>
<comment type="function">
    <text evidence="1 8">Catalyzes the NADPH-dependent reduction of beta-ketoacyl-ACP substrates to beta-hydroxyacyl-ACP products, the first reductive step in the elongation cycle of fatty acid biosynthesis.</text>
</comment>
<dbReference type="Pfam" id="PF13561">
    <property type="entry name" value="adh_short_C2"/>
    <property type="match status" value="1"/>
</dbReference>
<reference evidence="10 11" key="1">
    <citation type="submission" date="2019-02" db="EMBL/GenBank/DDBJ databases">
        <title>Genome of a new Bacteroidetes strain.</title>
        <authorList>
            <person name="Pitt A."/>
        </authorList>
    </citation>
    <scope>NUCLEOTIDE SEQUENCE [LARGE SCALE GENOMIC DNA]</scope>
    <source>
        <strain evidence="10 11">103A-SOEBACH</strain>
    </source>
</reference>
<dbReference type="GO" id="GO:0006633">
    <property type="term" value="P:fatty acid biosynthetic process"/>
    <property type="evidence" value="ECO:0007669"/>
    <property type="project" value="UniProtKB-UniPathway"/>
</dbReference>
<dbReference type="SMART" id="SM00822">
    <property type="entry name" value="PKS_KR"/>
    <property type="match status" value="1"/>
</dbReference>
<dbReference type="RefSeq" id="WP_130923284.1">
    <property type="nucleotide sequence ID" value="NZ_CP049835.1"/>
</dbReference>
<feature type="binding site" evidence="7">
    <location>
        <position position="91"/>
    </location>
    <ligand>
        <name>NADP(+)</name>
        <dbReference type="ChEBI" id="CHEBI:58349"/>
    </ligand>
</feature>
<comment type="catalytic activity">
    <reaction evidence="5 8">
        <text>a (3R)-hydroxyacyl-[ACP] + NADP(+) = a 3-oxoacyl-[ACP] + NADPH + H(+)</text>
        <dbReference type="Rhea" id="RHEA:17397"/>
        <dbReference type="Rhea" id="RHEA-COMP:9916"/>
        <dbReference type="Rhea" id="RHEA-COMP:9945"/>
        <dbReference type="ChEBI" id="CHEBI:15378"/>
        <dbReference type="ChEBI" id="CHEBI:57783"/>
        <dbReference type="ChEBI" id="CHEBI:58349"/>
        <dbReference type="ChEBI" id="CHEBI:78776"/>
        <dbReference type="ChEBI" id="CHEBI:78827"/>
        <dbReference type="EC" id="1.1.1.100"/>
    </reaction>
</comment>
<evidence type="ECO:0000256" key="1">
    <source>
        <dbReference type="ARBA" id="ARBA00002607"/>
    </source>
</evidence>
<evidence type="ECO:0000256" key="3">
    <source>
        <dbReference type="ARBA" id="ARBA00022857"/>
    </source>
</evidence>
<proteinExistence type="inferred from homology"/>
<comment type="caution">
    <text evidence="10">The sequence shown here is derived from an EMBL/GenBank/DDBJ whole genome shotgun (WGS) entry which is preliminary data.</text>
</comment>
<feature type="active site" description="Proton acceptor" evidence="6">
    <location>
        <position position="156"/>
    </location>
</feature>
<dbReference type="PROSITE" id="PS00061">
    <property type="entry name" value="ADH_SHORT"/>
    <property type="match status" value="1"/>
</dbReference>
<evidence type="ECO:0000313" key="11">
    <source>
        <dbReference type="Proteomes" id="UP000293583"/>
    </source>
</evidence>
<dbReference type="InterPro" id="IPR020904">
    <property type="entry name" value="Sc_DH/Rdtase_CS"/>
</dbReference>
<feature type="binding site" evidence="7">
    <location>
        <position position="189"/>
    </location>
    <ligand>
        <name>NADP(+)</name>
        <dbReference type="ChEBI" id="CHEBI:58349"/>
    </ligand>
</feature>
<dbReference type="SUPFAM" id="SSF51735">
    <property type="entry name" value="NAD(P)-binding Rossmann-fold domains"/>
    <property type="match status" value="1"/>
</dbReference>
<dbReference type="PANTHER" id="PTHR42879">
    <property type="entry name" value="3-OXOACYL-(ACYL-CARRIER-PROTEIN) REDUCTASE"/>
    <property type="match status" value="1"/>
</dbReference>
<sequence length="248" mass="26364">MSLVQNKVVLVTGASRGIGRAIATTFAKAGANVAFTYLSSVEKGQALEQELAAFGITAKGYRSDASSYTESEKLVEDVLADFGTIDILINNAGITRDGLLMRMSEEQWDEVIRVNLKSIFNLTKAVTKPMMKAKSGSIINMTSIVGIKGNAGQSNYAASKAGIIGFTKSIALELGSRNIRCNAIAPGFIETEMTEELNEAAIEEWTKSIPMKRGGQATEVADVCLFLGSDMSSYVTGQVISVNGGLLT</sequence>
<evidence type="ECO:0000256" key="2">
    <source>
        <dbReference type="ARBA" id="ARBA00006484"/>
    </source>
</evidence>
<comment type="similarity">
    <text evidence="2 8">Belongs to the short-chain dehydrogenases/reductases (SDR) family.</text>
</comment>
<dbReference type="InterPro" id="IPR050259">
    <property type="entry name" value="SDR"/>
</dbReference>
<dbReference type="UniPathway" id="UPA00094"/>
<dbReference type="GO" id="GO:0051287">
    <property type="term" value="F:NAD binding"/>
    <property type="evidence" value="ECO:0007669"/>
    <property type="project" value="UniProtKB-UniRule"/>
</dbReference>
<protein>
    <recommendedName>
        <fullName evidence="8">3-oxoacyl-[acyl-carrier-protein] reductase</fullName>
        <ecNumber evidence="8">1.1.1.100</ecNumber>
    </recommendedName>
</protein>
<accession>A0A4Q9BBX5</accession>
<evidence type="ECO:0000256" key="5">
    <source>
        <dbReference type="ARBA" id="ARBA00048508"/>
    </source>
</evidence>
<comment type="pathway">
    <text evidence="8">Lipid metabolism; fatty acid biosynthesis.</text>
</comment>
<dbReference type="EC" id="1.1.1.100" evidence="8"/>